<evidence type="ECO:0000256" key="10">
    <source>
        <dbReference type="ARBA" id="ARBA00023017"/>
    </source>
</evidence>
<keyword evidence="11" id="KW-0969">Cilium</keyword>
<dbReference type="InterPro" id="IPR040045">
    <property type="entry name" value="DYNC2LI1"/>
</dbReference>
<dbReference type="InterPro" id="IPR022780">
    <property type="entry name" value="Dynein_light_int_chain"/>
</dbReference>
<dbReference type="PANTHER" id="PTHR13236:SF0">
    <property type="entry name" value="CYTOPLASMIC DYNEIN 2 LIGHT INTERMEDIATE CHAIN 1"/>
    <property type="match status" value="1"/>
</dbReference>
<dbReference type="GO" id="GO:0045504">
    <property type="term" value="F:dynein heavy chain binding"/>
    <property type="evidence" value="ECO:0007669"/>
    <property type="project" value="TreeGrafter"/>
</dbReference>
<sequence length="366" mass="40934">MSSLTLWDFAQKKYKQELLDAGEENSNILSESHIIVCGAKDSGKTTLINKFLEKDDPAKPTIALDFCYGRRSKPNNMSGVKDVTNVSEIGGGKSTVKLFNAVISKQNLSGLVIVLVLDLSKPSEIWEVQHAILTQIKQRITAVLNEQKKTNPELEKELMKKAWQRVGAVHTDKNMISPLMVPLVIIGTKYDLFQELSTSKKEMVSKALRFVNHYHGGMIQYFSTKAEGLSSRTKSVFSHVAFKTSLSKTTSIDPGKPLIVPFGADSLEQVGAPPVSSDRMMKNRGNSPYELWQNAYESVFPSQNSEDNEIQTNPTLDKNFADETIDNARKQKDQELERYRKLSERKSKENKLNASAGVSSSKKKQK</sequence>
<comment type="similarity">
    <text evidence="4">Belongs to the dynein light intermediate chain family.</text>
</comment>
<organism evidence="16 17">
    <name type="scientific">Clytia hemisphaerica</name>
    <dbReference type="NCBI Taxonomy" id="252671"/>
    <lineage>
        <taxon>Eukaryota</taxon>
        <taxon>Metazoa</taxon>
        <taxon>Cnidaria</taxon>
        <taxon>Hydrozoa</taxon>
        <taxon>Hydroidolina</taxon>
        <taxon>Leptothecata</taxon>
        <taxon>Obeliida</taxon>
        <taxon>Clytiidae</taxon>
        <taxon>Clytia</taxon>
    </lineage>
</organism>
<dbReference type="GeneID" id="136804717"/>
<evidence type="ECO:0000256" key="4">
    <source>
        <dbReference type="ARBA" id="ARBA00006831"/>
    </source>
</evidence>
<dbReference type="Proteomes" id="UP000594262">
    <property type="component" value="Unplaced"/>
</dbReference>
<evidence type="ECO:0000256" key="1">
    <source>
        <dbReference type="ARBA" id="ARBA00004120"/>
    </source>
</evidence>
<accession>A0A7M5V1T8</accession>
<dbReference type="Gene3D" id="3.40.50.300">
    <property type="entry name" value="P-loop containing nucleotide triphosphate hydrolases"/>
    <property type="match status" value="1"/>
</dbReference>
<dbReference type="GO" id="GO:0005813">
    <property type="term" value="C:centrosome"/>
    <property type="evidence" value="ECO:0007669"/>
    <property type="project" value="UniProtKB-SubCell"/>
</dbReference>
<keyword evidence="6" id="KW-0217">Developmental protein</keyword>
<evidence type="ECO:0000256" key="8">
    <source>
        <dbReference type="ARBA" id="ARBA00022701"/>
    </source>
</evidence>
<evidence type="ECO:0000256" key="9">
    <source>
        <dbReference type="ARBA" id="ARBA00022794"/>
    </source>
</evidence>
<dbReference type="InterPro" id="IPR027417">
    <property type="entry name" value="P-loop_NTPase"/>
</dbReference>
<dbReference type="CDD" id="cd00882">
    <property type="entry name" value="Ras_like_GTPase"/>
    <property type="match status" value="1"/>
</dbReference>
<keyword evidence="12" id="KW-0505">Motor protein</keyword>
<dbReference type="GO" id="GO:0035721">
    <property type="term" value="P:intraciliary retrograde transport"/>
    <property type="evidence" value="ECO:0007669"/>
    <property type="project" value="InterPro"/>
</dbReference>
<dbReference type="EnsemblMetazoa" id="CLYHEMT008085.1">
    <property type="protein sequence ID" value="CLYHEMP008085.1"/>
    <property type="gene ID" value="CLYHEMG008085"/>
</dbReference>
<evidence type="ECO:0000256" key="15">
    <source>
        <dbReference type="SAM" id="MobiDB-lite"/>
    </source>
</evidence>
<dbReference type="RefSeq" id="XP_066917429.1">
    <property type="nucleotide sequence ID" value="XM_067061328.1"/>
</dbReference>
<dbReference type="OrthoDB" id="10263060at2759"/>
<evidence type="ECO:0000256" key="14">
    <source>
        <dbReference type="ARBA" id="ARBA00023273"/>
    </source>
</evidence>
<keyword evidence="8" id="KW-0493">Microtubule</keyword>
<dbReference type="AlphaFoldDB" id="A0A7M5V1T8"/>
<dbReference type="PANTHER" id="PTHR13236">
    <property type="entry name" value="DYNEIN 2 LIGHT INTERMEDIATE CHAIN, ISOFORM 2"/>
    <property type="match status" value="1"/>
</dbReference>
<dbReference type="GO" id="GO:0005874">
    <property type="term" value="C:microtubule"/>
    <property type="evidence" value="ECO:0007669"/>
    <property type="project" value="UniProtKB-KW"/>
</dbReference>
<keyword evidence="9" id="KW-0970">Cilium biogenesis/degradation</keyword>
<comment type="subcellular location">
    <subcellularLocation>
        <location evidence="3">Cytoplasm</location>
        <location evidence="3">Cytoskeleton</location>
        <location evidence="3">Cilium axoneme</location>
    </subcellularLocation>
    <subcellularLocation>
        <location evidence="1">Cytoplasm</location>
        <location evidence="1">Cytoskeleton</location>
        <location evidence="1">Cilium basal body</location>
    </subcellularLocation>
    <subcellularLocation>
        <location evidence="2">Cytoplasm</location>
        <location evidence="2">Cytoskeleton</location>
        <location evidence="2">Microtubule organizing center</location>
        <location evidence="2">Centrosome</location>
    </subcellularLocation>
</comment>
<dbReference type="GO" id="GO:0036064">
    <property type="term" value="C:ciliary basal body"/>
    <property type="evidence" value="ECO:0007669"/>
    <property type="project" value="TreeGrafter"/>
</dbReference>
<dbReference type="GO" id="GO:0005930">
    <property type="term" value="C:axoneme"/>
    <property type="evidence" value="ECO:0007669"/>
    <property type="project" value="UniProtKB-SubCell"/>
</dbReference>
<reference evidence="16" key="1">
    <citation type="submission" date="2021-01" db="UniProtKB">
        <authorList>
            <consortium name="EnsemblMetazoa"/>
        </authorList>
    </citation>
    <scope>IDENTIFICATION</scope>
</reference>
<evidence type="ECO:0000256" key="7">
    <source>
        <dbReference type="ARBA" id="ARBA00022490"/>
    </source>
</evidence>
<evidence type="ECO:0000256" key="13">
    <source>
        <dbReference type="ARBA" id="ARBA00023212"/>
    </source>
</evidence>
<evidence type="ECO:0000313" key="17">
    <source>
        <dbReference type="Proteomes" id="UP000594262"/>
    </source>
</evidence>
<name>A0A7M5V1T8_9CNID</name>
<dbReference type="GO" id="GO:0005868">
    <property type="term" value="C:cytoplasmic dynein complex"/>
    <property type="evidence" value="ECO:0007669"/>
    <property type="project" value="InterPro"/>
</dbReference>
<evidence type="ECO:0000256" key="2">
    <source>
        <dbReference type="ARBA" id="ARBA00004300"/>
    </source>
</evidence>
<evidence type="ECO:0000256" key="12">
    <source>
        <dbReference type="ARBA" id="ARBA00023175"/>
    </source>
</evidence>
<keyword evidence="14" id="KW-0966">Cell projection</keyword>
<protein>
    <recommendedName>
        <fullName evidence="5">Cytoplasmic dynein 2 light intermediate chain 1</fullName>
    </recommendedName>
</protein>
<evidence type="ECO:0000256" key="3">
    <source>
        <dbReference type="ARBA" id="ARBA00004430"/>
    </source>
</evidence>
<evidence type="ECO:0000256" key="5">
    <source>
        <dbReference type="ARBA" id="ARBA00018863"/>
    </source>
</evidence>
<dbReference type="SUPFAM" id="SSF52540">
    <property type="entry name" value="P-loop containing nucleoside triphosphate hydrolases"/>
    <property type="match status" value="1"/>
</dbReference>
<proteinExistence type="inferred from homology"/>
<evidence type="ECO:0000313" key="16">
    <source>
        <dbReference type="EnsemblMetazoa" id="CLYHEMP008085.1"/>
    </source>
</evidence>
<dbReference type="Pfam" id="PF05783">
    <property type="entry name" value="DLIC"/>
    <property type="match status" value="1"/>
</dbReference>
<keyword evidence="7" id="KW-0963">Cytoplasm</keyword>
<feature type="compositionally biased region" description="Basic and acidic residues" evidence="15">
    <location>
        <begin position="326"/>
        <end position="351"/>
    </location>
</feature>
<evidence type="ECO:0000256" key="11">
    <source>
        <dbReference type="ARBA" id="ARBA00023069"/>
    </source>
</evidence>
<feature type="compositionally biased region" description="Polar residues" evidence="15">
    <location>
        <begin position="302"/>
        <end position="316"/>
    </location>
</feature>
<keyword evidence="10" id="KW-0243">Dynein</keyword>
<keyword evidence="13" id="KW-0206">Cytoskeleton</keyword>
<keyword evidence="17" id="KW-1185">Reference proteome</keyword>
<evidence type="ECO:0000256" key="6">
    <source>
        <dbReference type="ARBA" id="ARBA00022473"/>
    </source>
</evidence>
<dbReference type="GO" id="GO:0035735">
    <property type="term" value="P:intraciliary transport involved in cilium assembly"/>
    <property type="evidence" value="ECO:0007669"/>
    <property type="project" value="InterPro"/>
</dbReference>
<feature type="region of interest" description="Disordered" evidence="15">
    <location>
        <begin position="302"/>
        <end position="366"/>
    </location>
</feature>